<proteinExistence type="predicted"/>
<dbReference type="Proteomes" id="UP001057402">
    <property type="component" value="Chromosome 10"/>
</dbReference>
<sequence>MDDNVAVIGDWIPPSLTPRTFFSATLGDDIGMRPQENNKFDRLGASDGMNLATVGDMETRPGNTGCDYSTEGSLSTEQRSNFRGGLSQRIAARAGFNAPRLNTEGMRSAELSSNPEVRSPYLTISPGLSPTTLLESPVFFSNSLVQPSPTTGKFPFFPNNIDNGTCLVSNASDGTKGSQFEGNGTSSFAFNPLVDSGVSSFFGSRSKVKSFPQFDARVHSDSSFQSHNAEQSNVQPPNDSTHHGLNDYSRQPIVDGPDCSPPLDDHVEDEGDLKGGLGDPMVSVGSEPTDDGYNWRKYGQKQVKGSKYPRSYYKCTHANCQVKKKIERSHEGHITEIIYKGMHKHSKPLQDRRSVMTGPDGLGEVPGDDGYPAWDSSRKAATAETADWRPENNHEAMSSPSEVLEVIGNHVPSLPVQNRTHFGSADHVDGSSTFSNDEGEDDQQTHVSASMGNDGDCDEFESKRRKIEAYASDVCGATRAIREPRVVVQTTSEVDILDDGYRWRKYGQKVVKGNPNPRSYYKCTSAGCSVRKHVERASHDLKSMMGRLPRGHKM</sequence>
<reference evidence="2" key="1">
    <citation type="journal article" date="2023" name="Front. Plant Sci.">
        <title>Chromosomal-level genome assembly of Melastoma candidum provides insights into trichome evolution.</title>
        <authorList>
            <person name="Zhong Y."/>
            <person name="Wu W."/>
            <person name="Sun C."/>
            <person name="Zou P."/>
            <person name="Liu Y."/>
            <person name="Dai S."/>
            <person name="Zhou R."/>
        </authorList>
    </citation>
    <scope>NUCLEOTIDE SEQUENCE [LARGE SCALE GENOMIC DNA]</scope>
</reference>
<evidence type="ECO:0000313" key="2">
    <source>
        <dbReference type="Proteomes" id="UP001057402"/>
    </source>
</evidence>
<protein>
    <submittedName>
        <fullName evidence="1">Uncharacterized protein</fullName>
    </submittedName>
</protein>
<accession>A0ACB9M9I8</accession>
<dbReference type="EMBL" id="CM042889">
    <property type="protein sequence ID" value="KAI4320872.1"/>
    <property type="molecule type" value="Genomic_DNA"/>
</dbReference>
<keyword evidence="2" id="KW-1185">Reference proteome</keyword>
<comment type="caution">
    <text evidence="1">The sequence shown here is derived from an EMBL/GenBank/DDBJ whole genome shotgun (WGS) entry which is preliminary data.</text>
</comment>
<organism evidence="1 2">
    <name type="scientific">Melastoma candidum</name>
    <dbReference type="NCBI Taxonomy" id="119954"/>
    <lineage>
        <taxon>Eukaryota</taxon>
        <taxon>Viridiplantae</taxon>
        <taxon>Streptophyta</taxon>
        <taxon>Embryophyta</taxon>
        <taxon>Tracheophyta</taxon>
        <taxon>Spermatophyta</taxon>
        <taxon>Magnoliopsida</taxon>
        <taxon>eudicotyledons</taxon>
        <taxon>Gunneridae</taxon>
        <taxon>Pentapetalae</taxon>
        <taxon>rosids</taxon>
        <taxon>malvids</taxon>
        <taxon>Myrtales</taxon>
        <taxon>Melastomataceae</taxon>
        <taxon>Melastomatoideae</taxon>
        <taxon>Melastomateae</taxon>
        <taxon>Melastoma</taxon>
    </lineage>
</organism>
<gene>
    <name evidence="1" type="ORF">MLD38_034310</name>
</gene>
<evidence type="ECO:0000313" key="1">
    <source>
        <dbReference type="EMBL" id="KAI4320872.1"/>
    </source>
</evidence>
<name>A0ACB9M9I8_9MYRT</name>